<dbReference type="EMBL" id="CP045503">
    <property type="protein sequence ID" value="QPG58851.1"/>
    <property type="molecule type" value="Genomic_DNA"/>
</dbReference>
<feature type="signal peptide" evidence="1">
    <location>
        <begin position="1"/>
        <end position="18"/>
    </location>
</feature>
<reference evidence="2" key="1">
    <citation type="submission" date="2021-07" db="EMBL/GenBank/DDBJ databases">
        <title>Shewanella sp. YLB-07 whole genome sequence.</title>
        <authorList>
            <person name="Yu L."/>
        </authorList>
    </citation>
    <scope>NUCLEOTIDE SEQUENCE</scope>
    <source>
        <strain evidence="2">YLB-08</strain>
    </source>
</reference>
<sequence length="116" mass="12855">MNRLLAISLAICSFSAVAADLPTHEEAQAQIKKCGEIAQIASGMLAAATVDNIPKEEMESKFRRLEVSSDNERKSVNFGKRVMNHAYKAAESGATRGFIDFYYDACLNNFNKFKDL</sequence>
<gene>
    <name evidence="2" type="ORF">FM038_016570</name>
</gene>
<proteinExistence type="predicted"/>
<protein>
    <submittedName>
        <fullName evidence="2">Uncharacterized protein</fullName>
    </submittedName>
</protein>
<name>A0ABX6VEF9_9GAMM</name>
<dbReference type="Proteomes" id="UP000316416">
    <property type="component" value="Chromosome"/>
</dbReference>
<organism evidence="2 3">
    <name type="scientific">Shewanella eurypsychrophilus</name>
    <dbReference type="NCBI Taxonomy" id="2593656"/>
    <lineage>
        <taxon>Bacteria</taxon>
        <taxon>Pseudomonadati</taxon>
        <taxon>Pseudomonadota</taxon>
        <taxon>Gammaproteobacteria</taxon>
        <taxon>Alteromonadales</taxon>
        <taxon>Shewanellaceae</taxon>
        <taxon>Shewanella</taxon>
    </lineage>
</organism>
<keyword evidence="3" id="KW-1185">Reference proteome</keyword>
<keyword evidence="1" id="KW-0732">Signal</keyword>
<evidence type="ECO:0000313" key="2">
    <source>
        <dbReference type="EMBL" id="QPG58851.1"/>
    </source>
</evidence>
<evidence type="ECO:0000256" key="1">
    <source>
        <dbReference type="SAM" id="SignalP"/>
    </source>
</evidence>
<accession>A0ABX6VEF9</accession>
<dbReference type="RefSeq" id="WP_142874472.1">
    <property type="nucleotide sequence ID" value="NZ_CP045503.2"/>
</dbReference>
<feature type="chain" id="PRO_5046955841" evidence="1">
    <location>
        <begin position="19"/>
        <end position="116"/>
    </location>
</feature>
<evidence type="ECO:0000313" key="3">
    <source>
        <dbReference type="Proteomes" id="UP000316416"/>
    </source>
</evidence>